<evidence type="ECO:0000313" key="2">
    <source>
        <dbReference type="EMBL" id="CAG9806204.1"/>
    </source>
</evidence>
<evidence type="ECO:0000256" key="1">
    <source>
        <dbReference type="SAM" id="MobiDB-lite"/>
    </source>
</evidence>
<name>A0A9N9RY98_9DIPT</name>
<accession>A0A9N9RY98</accession>
<feature type="compositionally biased region" description="Basic and acidic residues" evidence="1">
    <location>
        <begin position="389"/>
        <end position="400"/>
    </location>
</feature>
<reference evidence="2" key="2">
    <citation type="submission" date="2022-10" db="EMBL/GenBank/DDBJ databases">
        <authorList>
            <consortium name="ENA_rothamsted_submissions"/>
            <consortium name="culmorum"/>
            <person name="King R."/>
        </authorList>
    </citation>
    <scope>NUCLEOTIDE SEQUENCE</scope>
</reference>
<organism evidence="2 3">
    <name type="scientific">Chironomus riparius</name>
    <dbReference type="NCBI Taxonomy" id="315576"/>
    <lineage>
        <taxon>Eukaryota</taxon>
        <taxon>Metazoa</taxon>
        <taxon>Ecdysozoa</taxon>
        <taxon>Arthropoda</taxon>
        <taxon>Hexapoda</taxon>
        <taxon>Insecta</taxon>
        <taxon>Pterygota</taxon>
        <taxon>Neoptera</taxon>
        <taxon>Endopterygota</taxon>
        <taxon>Diptera</taxon>
        <taxon>Nematocera</taxon>
        <taxon>Chironomoidea</taxon>
        <taxon>Chironomidae</taxon>
        <taxon>Chironominae</taxon>
        <taxon>Chironomus</taxon>
    </lineage>
</organism>
<feature type="compositionally biased region" description="Basic and acidic residues" evidence="1">
    <location>
        <begin position="363"/>
        <end position="382"/>
    </location>
</feature>
<keyword evidence="3" id="KW-1185">Reference proteome</keyword>
<feature type="compositionally biased region" description="Basic and acidic residues" evidence="1">
    <location>
        <begin position="224"/>
        <end position="265"/>
    </location>
</feature>
<proteinExistence type="predicted"/>
<protein>
    <submittedName>
        <fullName evidence="2">Uncharacterized protein</fullName>
    </submittedName>
</protein>
<dbReference type="EMBL" id="OU895878">
    <property type="protein sequence ID" value="CAG9806204.1"/>
    <property type="molecule type" value="Genomic_DNA"/>
</dbReference>
<feature type="compositionally biased region" description="Basic and acidic residues" evidence="1">
    <location>
        <begin position="273"/>
        <end position="304"/>
    </location>
</feature>
<feature type="region of interest" description="Disordered" evidence="1">
    <location>
        <begin position="128"/>
        <end position="305"/>
    </location>
</feature>
<dbReference type="AlphaFoldDB" id="A0A9N9RY98"/>
<feature type="region of interest" description="Disordered" evidence="1">
    <location>
        <begin position="313"/>
        <end position="332"/>
    </location>
</feature>
<reference evidence="2" key="1">
    <citation type="submission" date="2022-01" db="EMBL/GenBank/DDBJ databases">
        <authorList>
            <person name="King R."/>
        </authorList>
    </citation>
    <scope>NUCLEOTIDE SEQUENCE</scope>
</reference>
<sequence length="448" mass="50937">MKEKSKNMNLEIISVTSNEAVPAEVEQPKKKGWTLFRNNKSKSEENAKKEIFTDGDDPNKVKIISVKPKNVESIEHDEKGNLEEIQIVNVKKTNDDKDNTEQVDEGMKTADVAVPKRRWYQWFGKRYQKKSKKTEEVTDNKAPLAEEDEAKGTESIEIEIAETETLPSKAELSDKDEHDNASMETPITDPEKRKRLTLNFFRRSTKKNKKTEKVSPTETIIEEIEIKTDEDIKTETTDDNKAESPEIVESKELAINDELAKDVAKDPQNPNEVQKEPATDDKPKEGSSTVEKSEQAEDTADVKRKGFTLKMFFRRSTKKNEKSPEEVPIAETLKDDEKIAEIKELETDLENGNATDEIVQEVPIKEPTTECPTKNEESRDIEVVMDENFQTKDNQDEKSELTIGDNTNIGDVQNADVPKNDENLPINDDAEKSVNLNAETPIKEVEQK</sequence>
<gene>
    <name evidence="2" type="ORF">CHIRRI_LOCUS9065</name>
</gene>
<evidence type="ECO:0000313" key="3">
    <source>
        <dbReference type="Proteomes" id="UP001153620"/>
    </source>
</evidence>
<dbReference type="Proteomes" id="UP001153620">
    <property type="component" value="Chromosome 2"/>
</dbReference>
<feature type="compositionally biased region" description="Basic and acidic residues" evidence="1">
    <location>
        <begin position="171"/>
        <end position="181"/>
    </location>
</feature>
<feature type="region of interest" description="Disordered" evidence="1">
    <location>
        <begin position="348"/>
        <end position="448"/>
    </location>
</feature>